<dbReference type="Proteomes" id="UP000664904">
    <property type="component" value="Chromosome"/>
</dbReference>
<dbReference type="GO" id="GO:0005524">
    <property type="term" value="F:ATP binding"/>
    <property type="evidence" value="ECO:0007669"/>
    <property type="project" value="UniProtKB-KW"/>
</dbReference>
<evidence type="ECO:0000313" key="8">
    <source>
        <dbReference type="EMBL" id="QTH71084.1"/>
    </source>
</evidence>
<keyword evidence="5" id="KW-1278">Translocase</keyword>
<evidence type="ECO:0000256" key="6">
    <source>
        <dbReference type="ARBA" id="ARBA00023136"/>
    </source>
</evidence>
<keyword evidence="6" id="KW-0472">Membrane</keyword>
<protein>
    <submittedName>
        <fullName evidence="8">Cytochrome c biogenesis heme-transporting ATPase CcmA</fullName>
    </submittedName>
</protein>
<dbReference type="SUPFAM" id="SSF52540">
    <property type="entry name" value="P-loop containing nucleoside triphosphate hydrolases"/>
    <property type="match status" value="1"/>
</dbReference>
<dbReference type="NCBIfam" id="TIGR01189">
    <property type="entry name" value="ccmA"/>
    <property type="match status" value="1"/>
</dbReference>
<evidence type="ECO:0000256" key="3">
    <source>
        <dbReference type="ARBA" id="ARBA00022748"/>
    </source>
</evidence>
<dbReference type="EMBL" id="CP072133">
    <property type="protein sequence ID" value="QTH71084.1"/>
    <property type="molecule type" value="Genomic_DNA"/>
</dbReference>
<keyword evidence="1" id="KW-0813">Transport</keyword>
<dbReference type="Gene3D" id="3.40.50.300">
    <property type="entry name" value="P-loop containing nucleotide triphosphate hydrolases"/>
    <property type="match status" value="1"/>
</dbReference>
<gene>
    <name evidence="8" type="primary">ccmA</name>
    <name evidence="8" type="ORF">J5O05_14710</name>
</gene>
<dbReference type="KEGG" id="pxi:J5O05_14710"/>
<evidence type="ECO:0000256" key="1">
    <source>
        <dbReference type="ARBA" id="ARBA00022448"/>
    </source>
</evidence>
<evidence type="ECO:0000256" key="4">
    <source>
        <dbReference type="ARBA" id="ARBA00022840"/>
    </source>
</evidence>
<dbReference type="InterPro" id="IPR003593">
    <property type="entry name" value="AAA+_ATPase"/>
</dbReference>
<dbReference type="PROSITE" id="PS00211">
    <property type="entry name" value="ABC_TRANSPORTER_1"/>
    <property type="match status" value="1"/>
</dbReference>
<evidence type="ECO:0000259" key="7">
    <source>
        <dbReference type="PROSITE" id="PS50893"/>
    </source>
</evidence>
<name>A0A975DGD5_9GAMM</name>
<keyword evidence="4" id="KW-0067">ATP-binding</keyword>
<keyword evidence="2" id="KW-0547">Nucleotide-binding</keyword>
<dbReference type="PANTHER" id="PTHR43499">
    <property type="entry name" value="ABC TRANSPORTER I FAMILY MEMBER 1"/>
    <property type="match status" value="1"/>
</dbReference>
<dbReference type="GO" id="GO:0017004">
    <property type="term" value="P:cytochrome complex assembly"/>
    <property type="evidence" value="ECO:0007669"/>
    <property type="project" value="UniProtKB-KW"/>
</dbReference>
<dbReference type="PANTHER" id="PTHR43499:SF1">
    <property type="entry name" value="ABC TRANSPORTER I FAMILY MEMBER 1"/>
    <property type="match status" value="1"/>
</dbReference>
<evidence type="ECO:0000256" key="5">
    <source>
        <dbReference type="ARBA" id="ARBA00022967"/>
    </source>
</evidence>
<proteinExistence type="predicted"/>
<keyword evidence="9" id="KW-1185">Reference proteome</keyword>
<dbReference type="NCBIfam" id="NF010061">
    <property type="entry name" value="PRK13538.1"/>
    <property type="match status" value="1"/>
</dbReference>
<sequence length="206" mass="22907">MLEIKAVTCIKQDRCLFESLSFSLQAGEIMQVEGPNGAGKTSLLRIIAGFARAEEGEICFDEQNIQENYDEFAAHLLFIGHKTGVNGQLTAVENVLHWQAVHGVSDDGQTMARLAKLGLIGLEDVPVRTLSAGQQRRVALLRMWMNNAKLWILDEPFTALDKKGVAMLQARFQEHLHAGGAILLTTHQDLTDHFGQLKTLVLEYRL</sequence>
<dbReference type="GO" id="GO:0016887">
    <property type="term" value="F:ATP hydrolysis activity"/>
    <property type="evidence" value="ECO:0007669"/>
    <property type="project" value="InterPro"/>
</dbReference>
<evidence type="ECO:0000256" key="2">
    <source>
        <dbReference type="ARBA" id="ARBA00022741"/>
    </source>
</evidence>
<dbReference type="InterPro" id="IPR017871">
    <property type="entry name" value="ABC_transporter-like_CS"/>
</dbReference>
<dbReference type="AlphaFoldDB" id="A0A975DGD5"/>
<dbReference type="InterPro" id="IPR027417">
    <property type="entry name" value="P-loop_NTPase"/>
</dbReference>
<dbReference type="InterPro" id="IPR003439">
    <property type="entry name" value="ABC_transporter-like_ATP-bd"/>
</dbReference>
<dbReference type="SMART" id="SM00382">
    <property type="entry name" value="AAA"/>
    <property type="match status" value="1"/>
</dbReference>
<evidence type="ECO:0000313" key="9">
    <source>
        <dbReference type="Proteomes" id="UP000664904"/>
    </source>
</evidence>
<dbReference type="Pfam" id="PF00005">
    <property type="entry name" value="ABC_tran"/>
    <property type="match status" value="1"/>
</dbReference>
<reference evidence="8" key="1">
    <citation type="submission" date="2021-03" db="EMBL/GenBank/DDBJ databases">
        <title>Complete Genome of Pseudoalteromonas xiamenensis STKMTI.2, a new potential marine bacterium producing anti-Vibrio compounds.</title>
        <authorList>
            <person name="Handayani D.P."/>
            <person name="Isnansetyo A."/>
            <person name="Istiqomah I."/>
            <person name="Jumina J."/>
        </authorList>
    </citation>
    <scope>NUCLEOTIDE SEQUENCE</scope>
    <source>
        <strain evidence="8">STKMTI.2</strain>
    </source>
</reference>
<accession>A0A975DGD5</accession>
<feature type="domain" description="ABC transporter" evidence="7">
    <location>
        <begin position="2"/>
        <end position="203"/>
    </location>
</feature>
<dbReference type="InterPro" id="IPR005895">
    <property type="entry name" value="ABC_transptr_haem_export_CcmA"/>
</dbReference>
<dbReference type="RefSeq" id="WP_208842725.1">
    <property type="nucleotide sequence ID" value="NZ_CP072133.1"/>
</dbReference>
<keyword evidence="3" id="KW-0201">Cytochrome c-type biogenesis</keyword>
<organism evidence="8 9">
    <name type="scientific">Pseudoalteromonas xiamenensis</name>
    <dbReference type="NCBI Taxonomy" id="882626"/>
    <lineage>
        <taxon>Bacteria</taxon>
        <taxon>Pseudomonadati</taxon>
        <taxon>Pseudomonadota</taxon>
        <taxon>Gammaproteobacteria</taxon>
        <taxon>Alteromonadales</taxon>
        <taxon>Pseudoalteromonadaceae</taxon>
        <taxon>Pseudoalteromonas</taxon>
    </lineage>
</organism>
<dbReference type="GO" id="GO:0022857">
    <property type="term" value="F:transmembrane transporter activity"/>
    <property type="evidence" value="ECO:0007669"/>
    <property type="project" value="InterPro"/>
</dbReference>
<dbReference type="PROSITE" id="PS50893">
    <property type="entry name" value="ABC_TRANSPORTER_2"/>
    <property type="match status" value="1"/>
</dbReference>